<reference evidence="2" key="2">
    <citation type="submission" date="2015-03" db="EMBL/GenBank/DDBJ databases">
        <authorList>
            <person name="Chow C.-E.T."/>
            <person name="Winget D.M."/>
            <person name="White R.A.III."/>
            <person name="Hallam S.J."/>
            <person name="Suttle C.A."/>
        </authorList>
    </citation>
    <scope>NUCLEOTIDE SEQUENCE</scope>
    <source>
        <strain evidence="2">Oxic1_8</strain>
    </source>
</reference>
<accession>A0A0F7L8S8</accession>
<feature type="region of interest" description="Disordered" evidence="1">
    <location>
        <begin position="1"/>
        <end position="21"/>
    </location>
</feature>
<dbReference type="EMBL" id="KR029603">
    <property type="protein sequence ID" value="AKH48355.1"/>
    <property type="molecule type" value="Genomic_DNA"/>
</dbReference>
<organism evidence="2">
    <name type="scientific">uncultured marine virus</name>
    <dbReference type="NCBI Taxonomy" id="186617"/>
    <lineage>
        <taxon>Viruses</taxon>
        <taxon>environmental samples</taxon>
    </lineage>
</organism>
<sequence length="94" mass="10163">MRPEFRPDRAGEPNTTTIVEHLERPVDRCPGASVRRRVIGITNVAGDDQPVRFNSRVILLSDQYVTGSHGRGEECASHADGVGVVLDNIGRGGV</sequence>
<evidence type="ECO:0000313" key="2">
    <source>
        <dbReference type="EMBL" id="AKH48355.1"/>
    </source>
</evidence>
<feature type="compositionally biased region" description="Basic and acidic residues" evidence="1">
    <location>
        <begin position="1"/>
        <end position="11"/>
    </location>
</feature>
<proteinExistence type="predicted"/>
<reference evidence="2" key="1">
    <citation type="journal article" date="2015" name="Front. Microbiol.">
        <title>Combining genomic sequencing methods to explore viral diversity and reveal potential virus-host interactions.</title>
        <authorList>
            <person name="Chow C.E."/>
            <person name="Winget D.M."/>
            <person name="White R.A.III."/>
            <person name="Hallam S.J."/>
            <person name="Suttle C.A."/>
        </authorList>
    </citation>
    <scope>NUCLEOTIDE SEQUENCE</scope>
    <source>
        <strain evidence="2">Oxic1_8</strain>
    </source>
</reference>
<evidence type="ECO:0000256" key="1">
    <source>
        <dbReference type="SAM" id="MobiDB-lite"/>
    </source>
</evidence>
<name>A0A0F7L8S8_9VIRU</name>
<protein>
    <submittedName>
        <fullName evidence="2">Uncharacterized protein</fullName>
    </submittedName>
</protein>